<comment type="cofactor">
    <cofactor evidence="1">
        <name>Zn(2+)</name>
        <dbReference type="ChEBI" id="CHEBI:29105"/>
    </cofactor>
</comment>
<dbReference type="GO" id="GO:0006508">
    <property type="term" value="P:proteolysis"/>
    <property type="evidence" value="ECO:0007669"/>
    <property type="project" value="UniProtKB-KW"/>
</dbReference>
<evidence type="ECO:0000256" key="11">
    <source>
        <dbReference type="ARBA" id="ARBA00023049"/>
    </source>
</evidence>
<evidence type="ECO:0000256" key="10">
    <source>
        <dbReference type="ARBA" id="ARBA00022989"/>
    </source>
</evidence>
<keyword evidence="12 13" id="KW-0472">Membrane</keyword>
<reference evidence="15 16" key="1">
    <citation type="submission" date="2022-07" db="EMBL/GenBank/DDBJ databases">
        <authorList>
            <person name="Xamxidin M."/>
            <person name="Wu M."/>
        </authorList>
    </citation>
    <scope>NUCLEOTIDE SEQUENCE [LARGE SCALE GENOMIC DNA]</scope>
    <source>
        <strain evidence="15 16">NBRC 111650</strain>
    </source>
</reference>
<dbReference type="EMBL" id="JANIGO010000004">
    <property type="protein sequence ID" value="MCQ8897204.1"/>
    <property type="molecule type" value="Genomic_DNA"/>
</dbReference>
<evidence type="ECO:0000256" key="13">
    <source>
        <dbReference type="SAM" id="Phobius"/>
    </source>
</evidence>
<keyword evidence="11" id="KW-0482">Metalloprotease</keyword>
<evidence type="ECO:0000256" key="5">
    <source>
        <dbReference type="ARBA" id="ARBA00022670"/>
    </source>
</evidence>
<feature type="transmembrane region" description="Helical" evidence="13">
    <location>
        <begin position="101"/>
        <end position="120"/>
    </location>
</feature>
<evidence type="ECO:0000256" key="8">
    <source>
        <dbReference type="ARBA" id="ARBA00022801"/>
    </source>
</evidence>
<evidence type="ECO:0000313" key="16">
    <source>
        <dbReference type="Proteomes" id="UP001204142"/>
    </source>
</evidence>
<keyword evidence="10 13" id="KW-1133">Transmembrane helix</keyword>
<evidence type="ECO:0000256" key="12">
    <source>
        <dbReference type="ARBA" id="ARBA00023136"/>
    </source>
</evidence>
<keyword evidence="16" id="KW-1185">Reference proteome</keyword>
<gene>
    <name evidence="15" type="ORF">NQT62_12240</name>
</gene>
<dbReference type="PANTHER" id="PTHR35864">
    <property type="entry name" value="ZINC METALLOPROTEASE MJ0611-RELATED"/>
    <property type="match status" value="1"/>
</dbReference>
<proteinExistence type="inferred from homology"/>
<keyword evidence="5 15" id="KW-0645">Protease</keyword>
<keyword evidence="9" id="KW-0862">Zinc</keyword>
<comment type="caution">
    <text evidence="15">The sequence shown here is derived from an EMBL/GenBank/DDBJ whole genome shotgun (WGS) entry which is preliminary data.</text>
</comment>
<keyword evidence="6 13" id="KW-0812">Transmembrane</keyword>
<evidence type="ECO:0000259" key="14">
    <source>
        <dbReference type="Pfam" id="PF02163"/>
    </source>
</evidence>
<dbReference type="GO" id="GO:0008233">
    <property type="term" value="F:peptidase activity"/>
    <property type="evidence" value="ECO:0007669"/>
    <property type="project" value="UniProtKB-KW"/>
</dbReference>
<feature type="transmembrane region" description="Helical" evidence="13">
    <location>
        <begin position="140"/>
        <end position="162"/>
    </location>
</feature>
<dbReference type="RefSeq" id="WP_256765004.1">
    <property type="nucleotide sequence ID" value="NZ_JANIGO010000004.1"/>
</dbReference>
<evidence type="ECO:0000256" key="9">
    <source>
        <dbReference type="ARBA" id="ARBA00022833"/>
    </source>
</evidence>
<dbReference type="InterPro" id="IPR044537">
    <property type="entry name" value="Rip2-like"/>
</dbReference>
<feature type="transmembrane region" description="Helical" evidence="13">
    <location>
        <begin position="59"/>
        <end position="81"/>
    </location>
</feature>
<organism evidence="15 16">
    <name type="scientific">Limnobacter humi</name>
    <dbReference type="NCBI Taxonomy" id="1778671"/>
    <lineage>
        <taxon>Bacteria</taxon>
        <taxon>Pseudomonadati</taxon>
        <taxon>Pseudomonadota</taxon>
        <taxon>Betaproteobacteria</taxon>
        <taxon>Burkholderiales</taxon>
        <taxon>Burkholderiaceae</taxon>
        <taxon>Limnobacter</taxon>
    </lineage>
</organism>
<dbReference type="Proteomes" id="UP001204142">
    <property type="component" value="Unassembled WGS sequence"/>
</dbReference>
<evidence type="ECO:0000256" key="3">
    <source>
        <dbReference type="ARBA" id="ARBA00007931"/>
    </source>
</evidence>
<feature type="transmembrane region" description="Helical" evidence="13">
    <location>
        <begin position="183"/>
        <end position="216"/>
    </location>
</feature>
<keyword evidence="7" id="KW-0479">Metal-binding</keyword>
<evidence type="ECO:0000256" key="2">
    <source>
        <dbReference type="ARBA" id="ARBA00004651"/>
    </source>
</evidence>
<dbReference type="InterPro" id="IPR052348">
    <property type="entry name" value="Metallopeptidase_M50B"/>
</dbReference>
<dbReference type="Pfam" id="PF02163">
    <property type="entry name" value="Peptidase_M50"/>
    <property type="match status" value="1"/>
</dbReference>
<comment type="subcellular location">
    <subcellularLocation>
        <location evidence="2">Cell membrane</location>
        <topology evidence="2">Multi-pass membrane protein</topology>
    </subcellularLocation>
</comment>
<name>A0ABT1WKN5_9BURK</name>
<dbReference type="InterPro" id="IPR008915">
    <property type="entry name" value="Peptidase_M50"/>
</dbReference>
<protein>
    <submittedName>
        <fullName evidence="15">Site-2 protease family protein</fullName>
    </submittedName>
</protein>
<dbReference type="CDD" id="cd06158">
    <property type="entry name" value="S2P-M50_like_1"/>
    <property type="match status" value="1"/>
</dbReference>
<comment type="similarity">
    <text evidence="3">Belongs to the peptidase M50B family.</text>
</comment>
<evidence type="ECO:0000256" key="1">
    <source>
        <dbReference type="ARBA" id="ARBA00001947"/>
    </source>
</evidence>
<keyword evidence="4" id="KW-1003">Cell membrane</keyword>
<evidence type="ECO:0000256" key="4">
    <source>
        <dbReference type="ARBA" id="ARBA00022475"/>
    </source>
</evidence>
<dbReference type="PANTHER" id="PTHR35864:SF1">
    <property type="entry name" value="ZINC METALLOPROTEASE YWHC-RELATED"/>
    <property type="match status" value="1"/>
</dbReference>
<evidence type="ECO:0000313" key="15">
    <source>
        <dbReference type="EMBL" id="MCQ8897204.1"/>
    </source>
</evidence>
<evidence type="ECO:0000256" key="6">
    <source>
        <dbReference type="ARBA" id="ARBA00022692"/>
    </source>
</evidence>
<sequence length="218" mass="23473">MDGSIIQTIAVYALPVLFAITLHEAAHGYVARLYGDKTALWAGRITLNPLKHIDPMGTVALPILILITSSLVGAGPMLFGWAKPVPVNFGQLKNPKRDIRYVAFAGPGANFVMALLWALLLKALVVLNMPEPFFVEMARAGIMVNLVLAALNLLPILPLDGGRILFSFLPSSAAYGFSRTEPYGMIILIALLMLNVLPVFIQPVVQAGVGVLSFLLNL</sequence>
<feature type="domain" description="Peptidase M50" evidence="14">
    <location>
        <begin position="140"/>
        <end position="194"/>
    </location>
</feature>
<accession>A0ABT1WKN5</accession>
<keyword evidence="8" id="KW-0378">Hydrolase</keyword>
<evidence type="ECO:0000256" key="7">
    <source>
        <dbReference type="ARBA" id="ARBA00022723"/>
    </source>
</evidence>